<dbReference type="CDD" id="cd16841">
    <property type="entry name" value="RraA_family"/>
    <property type="match status" value="1"/>
</dbReference>
<dbReference type="AlphaFoldDB" id="A0A382BTM7"/>
<dbReference type="PANTHER" id="PTHR33254">
    <property type="entry name" value="4-HYDROXY-4-METHYL-2-OXOGLUTARATE ALDOLASE 3-RELATED"/>
    <property type="match status" value="1"/>
</dbReference>
<name>A0A382BTM7_9ZZZZ</name>
<accession>A0A382BTM7</accession>
<proteinExistence type="predicted"/>
<protein>
    <recommendedName>
        <fullName evidence="2">Dimethylmenaquinone methyltransferase</fullName>
    </recommendedName>
</protein>
<sequence length="295" mass="33063">MRSWILSLLVFSYLAVGANSFAQELPAPVPVPDDFRANRTSYSAIMDVLYSQRTTVTQAQLDQLKTLQIEKIWGALGDYKVNYVRGFTSTQPGTRLVGRALTMRFLPPRPDLVDAIDTLAKEGDWDRRYYARAAEEAKPSDVIVADLGGHDGHNLFGDMGALGIKLRGASGVVIDGGSRDLRELQGDDFADFPVFARFFDVHTTSWLGADWNTPIRFGTVTVLPGDIVVAEEEGILFFPAHLVETILEQAAAGDLAEDYQRELLRSRDHRFRDVYPLSPELRQQYERRSRTPQDP</sequence>
<dbReference type="PANTHER" id="PTHR33254:SF16">
    <property type="entry name" value="BLR3842 PROTEIN"/>
    <property type="match status" value="1"/>
</dbReference>
<gene>
    <name evidence="1" type="ORF">METZ01_LOCUS170032</name>
</gene>
<evidence type="ECO:0008006" key="2">
    <source>
        <dbReference type="Google" id="ProtNLM"/>
    </source>
</evidence>
<dbReference type="Gene3D" id="3.50.30.40">
    <property type="entry name" value="Ribonuclease E inhibitor RraA/RraA-like"/>
    <property type="match status" value="1"/>
</dbReference>
<dbReference type="SUPFAM" id="SSF89562">
    <property type="entry name" value="RraA-like"/>
    <property type="match status" value="1"/>
</dbReference>
<reference evidence="1" key="1">
    <citation type="submission" date="2018-05" db="EMBL/GenBank/DDBJ databases">
        <authorList>
            <person name="Lanie J.A."/>
            <person name="Ng W.-L."/>
            <person name="Kazmierczak K.M."/>
            <person name="Andrzejewski T.M."/>
            <person name="Davidsen T.M."/>
            <person name="Wayne K.J."/>
            <person name="Tettelin H."/>
            <person name="Glass J.I."/>
            <person name="Rusch D."/>
            <person name="Podicherti R."/>
            <person name="Tsui H.-C.T."/>
            <person name="Winkler M.E."/>
        </authorList>
    </citation>
    <scope>NUCLEOTIDE SEQUENCE</scope>
</reference>
<dbReference type="InterPro" id="IPR036704">
    <property type="entry name" value="RraA/RraA-like_sf"/>
</dbReference>
<dbReference type="Pfam" id="PF03737">
    <property type="entry name" value="RraA-like"/>
    <property type="match status" value="1"/>
</dbReference>
<dbReference type="InterPro" id="IPR005493">
    <property type="entry name" value="RraA/RraA-like"/>
</dbReference>
<evidence type="ECO:0000313" key="1">
    <source>
        <dbReference type="EMBL" id="SVB17178.1"/>
    </source>
</evidence>
<organism evidence="1">
    <name type="scientific">marine metagenome</name>
    <dbReference type="NCBI Taxonomy" id="408172"/>
    <lineage>
        <taxon>unclassified sequences</taxon>
        <taxon>metagenomes</taxon>
        <taxon>ecological metagenomes</taxon>
    </lineage>
</organism>
<dbReference type="EMBL" id="UINC01031324">
    <property type="protein sequence ID" value="SVB17178.1"/>
    <property type="molecule type" value="Genomic_DNA"/>
</dbReference>